<gene>
    <name evidence="2" type="ORF">D2V08_06290</name>
</gene>
<keyword evidence="1" id="KW-1133">Transmembrane helix</keyword>
<dbReference type="EMBL" id="QXFH01000070">
    <property type="protein sequence ID" value="RIV34971.1"/>
    <property type="molecule type" value="Genomic_DNA"/>
</dbReference>
<name>A0A3A1N7R5_9FLAO</name>
<proteinExistence type="predicted"/>
<feature type="transmembrane region" description="Helical" evidence="1">
    <location>
        <begin position="114"/>
        <end position="134"/>
    </location>
</feature>
<protein>
    <submittedName>
        <fullName evidence="2">Uncharacterized protein</fullName>
    </submittedName>
</protein>
<evidence type="ECO:0000256" key="1">
    <source>
        <dbReference type="SAM" id="Phobius"/>
    </source>
</evidence>
<dbReference type="RefSeq" id="WP_119607202.1">
    <property type="nucleotide sequence ID" value="NZ_QXFH01000070.1"/>
</dbReference>
<evidence type="ECO:0000313" key="3">
    <source>
        <dbReference type="Proteomes" id="UP000266067"/>
    </source>
</evidence>
<accession>A0A3A1N7R5</accession>
<keyword evidence="1" id="KW-0812">Transmembrane</keyword>
<evidence type="ECO:0000313" key="2">
    <source>
        <dbReference type="EMBL" id="RIV34971.1"/>
    </source>
</evidence>
<dbReference type="OrthoDB" id="769130at2"/>
<keyword evidence="1" id="KW-0472">Membrane</keyword>
<dbReference type="AlphaFoldDB" id="A0A3A1N7R5"/>
<reference evidence="2 3" key="1">
    <citation type="submission" date="2018-08" db="EMBL/GenBank/DDBJ databases">
        <title>Proposal of Muricauda 72 sp.nov. and Muricauda NH166 sp.nov., isolated from seawater.</title>
        <authorList>
            <person name="Cheng H."/>
            <person name="Wu Y.-H."/>
            <person name="Guo L.-L."/>
            <person name="Xu X.-W."/>
        </authorList>
    </citation>
    <scope>NUCLEOTIDE SEQUENCE [LARGE SCALE GENOMIC DNA]</scope>
    <source>
        <strain evidence="2 3">KCTC 22173</strain>
    </source>
</reference>
<organism evidence="2 3">
    <name type="scientific">Flagellimonas lutimaris</name>
    <dbReference type="NCBI Taxonomy" id="475082"/>
    <lineage>
        <taxon>Bacteria</taxon>
        <taxon>Pseudomonadati</taxon>
        <taxon>Bacteroidota</taxon>
        <taxon>Flavobacteriia</taxon>
        <taxon>Flavobacteriales</taxon>
        <taxon>Flavobacteriaceae</taxon>
        <taxon>Flagellimonas</taxon>
    </lineage>
</organism>
<feature type="transmembrane region" description="Helical" evidence="1">
    <location>
        <begin position="89"/>
        <end position="108"/>
    </location>
</feature>
<comment type="caution">
    <text evidence="2">The sequence shown here is derived from an EMBL/GenBank/DDBJ whole genome shotgun (WGS) entry which is preliminary data.</text>
</comment>
<keyword evidence="3" id="KW-1185">Reference proteome</keyword>
<dbReference type="Proteomes" id="UP000266067">
    <property type="component" value="Unassembled WGS sequence"/>
</dbReference>
<sequence length="151" mass="17036">MILEPNQRPELSGKTKDSYNQFERLILEIRKKKLPEEIAFVINRHITQLNSVEDTGKTLRNEIRKEQSKIVGLLAQKLKIVPINYFRKTWFVLGMTVFGIPIGAAFGLSLNNMAFLGIGLPIGMSIGLAIGARMDNKAKEEGRQLDIELKV</sequence>